<dbReference type="AlphaFoldDB" id="A0A1B6HPX0"/>
<gene>
    <name evidence="1" type="ORF">g.28302</name>
</gene>
<protein>
    <submittedName>
        <fullName evidence="1">Uncharacterized protein</fullName>
    </submittedName>
</protein>
<name>A0A1B6HPX0_9HEMI</name>
<dbReference type="EMBL" id="GECU01031051">
    <property type="protein sequence ID" value="JAS76655.1"/>
    <property type="molecule type" value="Transcribed_RNA"/>
</dbReference>
<evidence type="ECO:0000313" key="1">
    <source>
        <dbReference type="EMBL" id="JAS76655.1"/>
    </source>
</evidence>
<proteinExistence type="predicted"/>
<accession>A0A1B6HPX0</accession>
<reference evidence="1" key="1">
    <citation type="submission" date="2015-11" db="EMBL/GenBank/DDBJ databases">
        <title>De novo transcriptome assembly of four potential Pierce s Disease insect vectors from Arizona vineyards.</title>
        <authorList>
            <person name="Tassone E.E."/>
        </authorList>
    </citation>
    <scope>NUCLEOTIDE SEQUENCE</scope>
</reference>
<organism evidence="1">
    <name type="scientific">Homalodisca liturata</name>
    <dbReference type="NCBI Taxonomy" id="320908"/>
    <lineage>
        <taxon>Eukaryota</taxon>
        <taxon>Metazoa</taxon>
        <taxon>Ecdysozoa</taxon>
        <taxon>Arthropoda</taxon>
        <taxon>Hexapoda</taxon>
        <taxon>Insecta</taxon>
        <taxon>Pterygota</taxon>
        <taxon>Neoptera</taxon>
        <taxon>Paraneoptera</taxon>
        <taxon>Hemiptera</taxon>
        <taxon>Auchenorrhyncha</taxon>
        <taxon>Membracoidea</taxon>
        <taxon>Cicadellidae</taxon>
        <taxon>Cicadellinae</taxon>
        <taxon>Proconiini</taxon>
        <taxon>Homalodisca</taxon>
    </lineage>
</organism>
<feature type="non-terminal residue" evidence="1">
    <location>
        <position position="133"/>
    </location>
</feature>
<sequence length="133" mass="15138">MYNTSDIYSNSSYEIKSCSCNMNEVDDNSVNGNRVTDENDSANDLPPKAEFIKELFAVTKDKEENSVCLTNHSEYDTERNKTSSINSTSKFHGTEIHHAINHIQNENVNNMNKINSEMENIDLFKTSEHVDIV</sequence>